<dbReference type="GO" id="GO:0022857">
    <property type="term" value="F:transmembrane transporter activity"/>
    <property type="evidence" value="ECO:0007669"/>
    <property type="project" value="InterPro"/>
</dbReference>
<feature type="transmembrane region" description="Helical" evidence="6">
    <location>
        <begin position="513"/>
        <end position="534"/>
    </location>
</feature>
<dbReference type="CDD" id="cd17321">
    <property type="entry name" value="MFS_MMR_MDR_like"/>
    <property type="match status" value="1"/>
</dbReference>
<reference evidence="8 9" key="1">
    <citation type="submission" date="2018-12" db="EMBL/GenBank/DDBJ databases">
        <title>Complete Genome Sequence of Glutamicibacter creatinolyticus strain LGCM259,isolated from an abscess of a 12-year-old mare in Italy.</title>
        <authorList>
            <person name="Santos R.G."/>
            <person name="Silva A.L."/>
            <person name="Seyffert N."/>
            <person name="Castro T.L.P."/>
            <person name="Attili A.R."/>
            <person name="Rifici C."/>
            <person name="Mazzullo G."/>
            <person name="Brenig B."/>
            <person name="Venanzi F."/>
            <person name="Azevedo V."/>
        </authorList>
    </citation>
    <scope>NUCLEOTIDE SEQUENCE [LARGE SCALE GENOMIC DNA]</scope>
    <source>
        <strain evidence="8 9">LGCM 259</strain>
    </source>
</reference>
<keyword evidence="9" id="KW-1185">Reference proteome</keyword>
<keyword evidence="2" id="KW-0813">Transport</keyword>
<evidence type="ECO:0000256" key="1">
    <source>
        <dbReference type="ARBA" id="ARBA00004651"/>
    </source>
</evidence>
<dbReference type="PRINTS" id="PR01036">
    <property type="entry name" value="TCRTETB"/>
</dbReference>
<keyword evidence="4 6" id="KW-1133">Transmembrane helix</keyword>
<feature type="transmembrane region" description="Helical" evidence="6">
    <location>
        <begin position="173"/>
        <end position="195"/>
    </location>
</feature>
<organism evidence="8 9">
    <name type="scientific">Glutamicibacter creatinolyticus</name>
    <dbReference type="NCBI Taxonomy" id="162496"/>
    <lineage>
        <taxon>Bacteria</taxon>
        <taxon>Bacillati</taxon>
        <taxon>Actinomycetota</taxon>
        <taxon>Actinomycetes</taxon>
        <taxon>Micrococcales</taxon>
        <taxon>Micrococcaceae</taxon>
        <taxon>Glutamicibacter</taxon>
    </lineage>
</organism>
<feature type="transmembrane region" description="Helical" evidence="6">
    <location>
        <begin position="435"/>
        <end position="456"/>
    </location>
</feature>
<evidence type="ECO:0000313" key="9">
    <source>
        <dbReference type="Proteomes" id="UP000307000"/>
    </source>
</evidence>
<dbReference type="Proteomes" id="UP000307000">
    <property type="component" value="Chromosome"/>
</dbReference>
<dbReference type="SUPFAM" id="SSF103473">
    <property type="entry name" value="MFS general substrate transporter"/>
    <property type="match status" value="1"/>
</dbReference>
<feature type="transmembrane region" description="Helical" evidence="6">
    <location>
        <begin position="91"/>
        <end position="113"/>
    </location>
</feature>
<feature type="transmembrane region" description="Helical" evidence="6">
    <location>
        <begin position="247"/>
        <end position="274"/>
    </location>
</feature>
<evidence type="ECO:0000256" key="6">
    <source>
        <dbReference type="SAM" id="Phobius"/>
    </source>
</evidence>
<feature type="transmembrane region" description="Helical" evidence="6">
    <location>
        <begin position="363"/>
        <end position="386"/>
    </location>
</feature>
<feature type="transmembrane region" description="Helical" evidence="6">
    <location>
        <begin position="21"/>
        <end position="47"/>
    </location>
</feature>
<dbReference type="Pfam" id="PF07690">
    <property type="entry name" value="MFS_1"/>
    <property type="match status" value="1"/>
</dbReference>
<comment type="subcellular location">
    <subcellularLocation>
        <location evidence="1">Cell membrane</location>
        <topology evidence="1">Multi-pass membrane protein</topology>
    </subcellularLocation>
</comment>
<evidence type="ECO:0000256" key="2">
    <source>
        <dbReference type="ARBA" id="ARBA00022448"/>
    </source>
</evidence>
<evidence type="ECO:0000256" key="3">
    <source>
        <dbReference type="ARBA" id="ARBA00022692"/>
    </source>
</evidence>
<sequence>MATSDTMNPQGSPQASHPWGALAILAAGLGLVVLDGTIVGVALPQIIADIGLDLGDAQWVNSLYAVVLAALLLSAGSLADRWGRKKLFVSGLLLFALGSLLAAGAGAAGPLIAARAVQAVGAACIMPATLSTVNAMFQGKQRAAAFGIWGAVISGAAAVGPLAGGLLTQYASWHWIFLVNLPLGAVLLVLALVFVPETKGGKPARGVDVDGALLSALGMGALVFAIIEGPETGWWKPKSELRVGPFIWPADAAISIVPVALLIAAAAIVLFIFWERHRARVRRSALLELQLFTVPTFSWGNLTAASVAIGEFALLFVLPLFLVNALGLSVLSSGLVLVAMAVGAFISGALARHLAARISAAGTVLLGLGMETLGVLILAVVLSAGVPPLAVAAPLVLYGLGLGLASAQLTGTVLSGVPVEISGQGSATQSTVRQVGSALGTAISGAVLAASLALTLPSSLAGAGVAGAKAGELAEATRQSAGTTISQLRAQGAGQSNPAVDALAAGFADATRVSMIAAAVFLVLGALGAWRMLVLQRRASSRPND</sequence>
<feature type="transmembrane region" description="Helical" evidence="6">
    <location>
        <begin position="392"/>
        <end position="414"/>
    </location>
</feature>
<name>A0A5B7WYM0_9MICC</name>
<keyword evidence="5 6" id="KW-0472">Membrane</keyword>
<dbReference type="Gene3D" id="1.20.1720.10">
    <property type="entry name" value="Multidrug resistance protein D"/>
    <property type="match status" value="2"/>
</dbReference>
<dbReference type="GO" id="GO:0005886">
    <property type="term" value="C:plasma membrane"/>
    <property type="evidence" value="ECO:0007669"/>
    <property type="project" value="UniProtKB-SubCell"/>
</dbReference>
<dbReference type="EMBL" id="CP034412">
    <property type="protein sequence ID" value="QCY48314.1"/>
    <property type="molecule type" value="Genomic_DNA"/>
</dbReference>
<dbReference type="KEGG" id="gcr:GcLGCM259_2607"/>
<feature type="transmembrane region" description="Helical" evidence="6">
    <location>
        <begin position="119"/>
        <end position="137"/>
    </location>
</feature>
<evidence type="ECO:0000256" key="5">
    <source>
        <dbReference type="ARBA" id="ARBA00023136"/>
    </source>
</evidence>
<dbReference type="InterPro" id="IPR020846">
    <property type="entry name" value="MFS_dom"/>
</dbReference>
<proteinExistence type="predicted"/>
<feature type="transmembrane region" description="Helical" evidence="6">
    <location>
        <begin position="299"/>
        <end position="322"/>
    </location>
</feature>
<gene>
    <name evidence="8" type="ORF">GcLGCM259_2607</name>
</gene>
<dbReference type="PANTHER" id="PTHR42718:SF9">
    <property type="entry name" value="MAJOR FACILITATOR SUPERFAMILY MULTIDRUG TRANSPORTER MFSC"/>
    <property type="match status" value="1"/>
</dbReference>
<feature type="domain" description="Major facilitator superfamily (MFS) profile" evidence="7">
    <location>
        <begin position="21"/>
        <end position="537"/>
    </location>
</feature>
<protein>
    <submittedName>
        <fullName evidence="8">MFS transporter</fullName>
    </submittedName>
</protein>
<dbReference type="PROSITE" id="PS50850">
    <property type="entry name" value="MFS"/>
    <property type="match status" value="1"/>
</dbReference>
<dbReference type="PANTHER" id="PTHR42718">
    <property type="entry name" value="MAJOR FACILITATOR SUPERFAMILY MULTIDRUG TRANSPORTER MFSC"/>
    <property type="match status" value="1"/>
</dbReference>
<dbReference type="InterPro" id="IPR036259">
    <property type="entry name" value="MFS_trans_sf"/>
</dbReference>
<feature type="transmembrane region" description="Helical" evidence="6">
    <location>
        <begin position="59"/>
        <end position="79"/>
    </location>
</feature>
<keyword evidence="3 6" id="KW-0812">Transmembrane</keyword>
<evidence type="ECO:0000259" key="7">
    <source>
        <dbReference type="PROSITE" id="PS50850"/>
    </source>
</evidence>
<dbReference type="AlphaFoldDB" id="A0A5B7WYM0"/>
<dbReference type="InterPro" id="IPR011701">
    <property type="entry name" value="MFS"/>
</dbReference>
<feature type="transmembrane region" description="Helical" evidence="6">
    <location>
        <begin position="207"/>
        <end position="227"/>
    </location>
</feature>
<evidence type="ECO:0000256" key="4">
    <source>
        <dbReference type="ARBA" id="ARBA00022989"/>
    </source>
</evidence>
<feature type="transmembrane region" description="Helical" evidence="6">
    <location>
        <begin position="328"/>
        <end position="351"/>
    </location>
</feature>
<feature type="transmembrane region" description="Helical" evidence="6">
    <location>
        <begin position="144"/>
        <end position="167"/>
    </location>
</feature>
<accession>A0A5B7WYM0</accession>
<evidence type="ECO:0000313" key="8">
    <source>
        <dbReference type="EMBL" id="QCY48314.1"/>
    </source>
</evidence>